<reference evidence="2 3" key="1">
    <citation type="submission" date="2019-06" db="EMBL/GenBank/DDBJ databases">
        <title>The organization of the Streptococcus sanguinis genomes.</title>
        <authorList>
            <person name="Wang H.Y."/>
            <person name="Chen Y.Y.M."/>
            <person name="Wu C.H."/>
        </authorList>
    </citation>
    <scope>NUCLEOTIDE SEQUENCE [LARGE SCALE GENOMIC DNA]</scope>
    <source>
        <strain evidence="2 3">CGMH058</strain>
    </source>
</reference>
<evidence type="ECO:0000259" key="1">
    <source>
        <dbReference type="Pfam" id="PF10592"/>
    </source>
</evidence>
<proteinExistence type="predicted"/>
<dbReference type="EMBL" id="CP040798">
    <property type="protein sequence ID" value="QLB50182.1"/>
    <property type="molecule type" value="Genomic_DNA"/>
</dbReference>
<sequence>MNITQAEFGILGDKNKRIFDEYLSVSGNDKSFPEKKKAELGFYFNIFRSQHDISLKDIPDYIIDGDFNREILGEKNDDLGIDAYYVDEENGIIYLYNFKYRHEFNINSQMNPKVLSDVSSFLGALKILKEKNREHKLSKYDLQKYSRKTAGVLEELAGILAEIGATFKIYLVFVSNNMKQLSVKSDEKKYLSKCGVNNVSEFTLPTIYTEWFGKPEFNAQIIIDNSEMISYKINKLQNTYIFPISIIDLVGITDEEETNRDNYKRKDSEWDPKFNDQIIEKNVRRYLGRKKSKYNESIVKTLQTEPELFFLYNNGITIIVDDTEIIEEFSDSKRYNLKNLQIVNGGQTVRAVYDFIKSQTTNWFESLKNAKVLIKLVKVDNDKVRSEKIAEYTNSQNPISNIDLRSNDNVQIRLETFFNQNNYGYNRKVGDLDASYTDYPETLEMVKLGQLLFSKNGYPHMASNTRSKIFGTEYEKIFSVENILEQSLELFKLFLDIKKNYNELSDKYAYSDQKAFYIIYLLKNSKRRKIPNTIKFLEQTIKGFDNNGIVIADSRKLIKADFKMYLDKKANIKK</sequence>
<organism evidence="2 3">
    <name type="scientific">Streptococcus sanguinis</name>
    <dbReference type="NCBI Taxonomy" id="1305"/>
    <lineage>
        <taxon>Bacteria</taxon>
        <taxon>Bacillati</taxon>
        <taxon>Bacillota</taxon>
        <taxon>Bacilli</taxon>
        <taxon>Lactobacillales</taxon>
        <taxon>Streptococcaceae</taxon>
        <taxon>Streptococcus</taxon>
    </lineage>
</organism>
<dbReference type="Pfam" id="PF10592">
    <property type="entry name" value="AIPR"/>
    <property type="match status" value="1"/>
</dbReference>
<evidence type="ECO:0000313" key="2">
    <source>
        <dbReference type="EMBL" id="QLB50182.1"/>
    </source>
</evidence>
<dbReference type="InterPro" id="IPR018891">
    <property type="entry name" value="AIPR_C"/>
</dbReference>
<feature type="domain" description="Abortive phage infection protein C-terminal" evidence="1">
    <location>
        <begin position="280"/>
        <end position="528"/>
    </location>
</feature>
<evidence type="ECO:0000313" key="3">
    <source>
        <dbReference type="Proteomes" id="UP000509535"/>
    </source>
</evidence>
<gene>
    <name evidence="2" type="ORF">FDP16_06450</name>
</gene>
<protein>
    <submittedName>
        <fullName evidence="2">AIPR family protein</fullName>
    </submittedName>
</protein>
<dbReference type="Proteomes" id="UP000509535">
    <property type="component" value="Chromosome"/>
</dbReference>
<dbReference type="AlphaFoldDB" id="A0A7H8V0I9"/>
<dbReference type="RefSeq" id="WP_176798988.1">
    <property type="nucleotide sequence ID" value="NZ_CP040798.1"/>
</dbReference>
<accession>A0A7H8V0I9</accession>
<name>A0A7H8V0I9_STRSA</name>